<gene>
    <name evidence="5" type="ORF">ACFOGJ_25490</name>
</gene>
<dbReference type="InterPro" id="IPR018062">
    <property type="entry name" value="HTH_AraC-typ_CS"/>
</dbReference>
<dbReference type="Proteomes" id="UP001595528">
    <property type="component" value="Unassembled WGS sequence"/>
</dbReference>
<evidence type="ECO:0000313" key="5">
    <source>
        <dbReference type="EMBL" id="MFC3230627.1"/>
    </source>
</evidence>
<dbReference type="PROSITE" id="PS01124">
    <property type="entry name" value="HTH_ARAC_FAMILY_2"/>
    <property type="match status" value="1"/>
</dbReference>
<dbReference type="PANTHER" id="PTHR47894:SF1">
    <property type="entry name" value="HTH-TYPE TRANSCRIPTIONAL REGULATOR VQSM"/>
    <property type="match status" value="1"/>
</dbReference>
<dbReference type="InterPro" id="IPR018060">
    <property type="entry name" value="HTH_AraC"/>
</dbReference>
<reference evidence="6" key="1">
    <citation type="journal article" date="2019" name="Int. J. Syst. Evol. Microbiol.">
        <title>The Global Catalogue of Microorganisms (GCM) 10K type strain sequencing project: providing services to taxonomists for standard genome sequencing and annotation.</title>
        <authorList>
            <consortium name="The Broad Institute Genomics Platform"/>
            <consortium name="The Broad Institute Genome Sequencing Center for Infectious Disease"/>
            <person name="Wu L."/>
            <person name="Ma J."/>
        </authorList>
    </citation>
    <scope>NUCLEOTIDE SEQUENCE [LARGE SCALE GENOMIC DNA]</scope>
    <source>
        <strain evidence="6">KCTC 42964</strain>
    </source>
</reference>
<dbReference type="PROSITE" id="PS00041">
    <property type="entry name" value="HTH_ARAC_FAMILY_1"/>
    <property type="match status" value="1"/>
</dbReference>
<name>A0ABV7L8N7_9PROT</name>
<proteinExistence type="predicted"/>
<dbReference type="PANTHER" id="PTHR47894">
    <property type="entry name" value="HTH-TYPE TRANSCRIPTIONAL REGULATOR GADX"/>
    <property type="match status" value="1"/>
</dbReference>
<evidence type="ECO:0000256" key="1">
    <source>
        <dbReference type="ARBA" id="ARBA00023015"/>
    </source>
</evidence>
<dbReference type="RefSeq" id="WP_379905970.1">
    <property type="nucleotide sequence ID" value="NZ_JBHRTR010000048.1"/>
</dbReference>
<dbReference type="Pfam" id="PF12833">
    <property type="entry name" value="HTH_18"/>
    <property type="match status" value="1"/>
</dbReference>
<evidence type="ECO:0000256" key="3">
    <source>
        <dbReference type="ARBA" id="ARBA00023163"/>
    </source>
</evidence>
<keyword evidence="6" id="KW-1185">Reference proteome</keyword>
<dbReference type="SMART" id="SM00342">
    <property type="entry name" value="HTH_ARAC"/>
    <property type="match status" value="1"/>
</dbReference>
<comment type="caution">
    <text evidence="5">The sequence shown here is derived from an EMBL/GenBank/DDBJ whole genome shotgun (WGS) entry which is preliminary data.</text>
</comment>
<keyword evidence="2" id="KW-0238">DNA-binding</keyword>
<evidence type="ECO:0000313" key="6">
    <source>
        <dbReference type="Proteomes" id="UP001595528"/>
    </source>
</evidence>
<protein>
    <submittedName>
        <fullName evidence="5">Helix-turn-helix transcriptional regulator</fullName>
    </submittedName>
</protein>
<dbReference type="Gene3D" id="1.10.10.60">
    <property type="entry name" value="Homeodomain-like"/>
    <property type="match status" value="1"/>
</dbReference>
<dbReference type="SUPFAM" id="SSF46689">
    <property type="entry name" value="Homeodomain-like"/>
    <property type="match status" value="1"/>
</dbReference>
<feature type="domain" description="HTH araC/xylS-type" evidence="4">
    <location>
        <begin position="202"/>
        <end position="299"/>
    </location>
</feature>
<dbReference type="EMBL" id="JBHRTR010000048">
    <property type="protein sequence ID" value="MFC3230627.1"/>
    <property type="molecule type" value="Genomic_DNA"/>
</dbReference>
<evidence type="ECO:0000256" key="2">
    <source>
        <dbReference type="ARBA" id="ARBA00023125"/>
    </source>
</evidence>
<keyword evidence="1" id="KW-0805">Transcription regulation</keyword>
<sequence>MEDFASAAMMRLIRAGITRQGLQAPLPPAPAAARVPLAAKRTALDALLAAHGPLAILRIGEAAPHLPREPLHRALAMASDPADLLRRWSRLERYGHSRHQVRWSAEGPGRLHLQHRAMRGQPPHPAESLLVLGLLAVLAEMTGAEGVEMRAEAADGPRRSGGRWTIPDGAAPFDSCVLAFDPAPDRPLAFPAGRIGAGALVETLRQAVLADTARHWRLAELAAQTGRSPRSLQRHLQARGTSAAQVVTEARMEASAELLAGSGHSLAEIGFLCGFADQAHFGRSFKRFTALTPQAYRDEVRA</sequence>
<accession>A0ABV7L8N7</accession>
<dbReference type="InterPro" id="IPR009057">
    <property type="entry name" value="Homeodomain-like_sf"/>
</dbReference>
<keyword evidence="3" id="KW-0804">Transcription</keyword>
<evidence type="ECO:0000259" key="4">
    <source>
        <dbReference type="PROSITE" id="PS01124"/>
    </source>
</evidence>
<organism evidence="5 6">
    <name type="scientific">Marinibaculum pumilum</name>
    <dbReference type="NCBI Taxonomy" id="1766165"/>
    <lineage>
        <taxon>Bacteria</taxon>
        <taxon>Pseudomonadati</taxon>
        <taxon>Pseudomonadota</taxon>
        <taxon>Alphaproteobacteria</taxon>
        <taxon>Rhodospirillales</taxon>
        <taxon>Rhodospirillaceae</taxon>
        <taxon>Marinibaculum</taxon>
    </lineage>
</organism>